<comment type="caution">
    <text evidence="2">The sequence shown here is derived from an EMBL/GenBank/DDBJ whole genome shotgun (WGS) entry which is preliminary data.</text>
</comment>
<dbReference type="InterPro" id="IPR013022">
    <property type="entry name" value="Xyl_isomerase-like_TIM-brl"/>
</dbReference>
<dbReference type="PANTHER" id="PTHR12110">
    <property type="entry name" value="HYDROXYPYRUVATE ISOMERASE"/>
    <property type="match status" value="1"/>
</dbReference>
<evidence type="ECO:0000259" key="1">
    <source>
        <dbReference type="Pfam" id="PF01261"/>
    </source>
</evidence>
<organism evidence="2 3">
    <name type="scientific">Lederbergia graminis</name>
    <dbReference type="NCBI Taxonomy" id="735518"/>
    <lineage>
        <taxon>Bacteria</taxon>
        <taxon>Bacillati</taxon>
        <taxon>Bacillota</taxon>
        <taxon>Bacilli</taxon>
        <taxon>Bacillales</taxon>
        <taxon>Bacillaceae</taxon>
        <taxon>Lederbergia</taxon>
    </lineage>
</organism>
<evidence type="ECO:0000313" key="3">
    <source>
        <dbReference type="Proteomes" id="UP001596147"/>
    </source>
</evidence>
<dbReference type="InterPro" id="IPR050312">
    <property type="entry name" value="IolE/XylAMocC-like"/>
</dbReference>
<proteinExistence type="predicted"/>
<accession>A0ABW0LKB1</accession>
<reference evidence="3" key="1">
    <citation type="journal article" date="2019" name="Int. J. Syst. Evol. Microbiol.">
        <title>The Global Catalogue of Microorganisms (GCM) 10K type strain sequencing project: providing services to taxonomists for standard genome sequencing and annotation.</title>
        <authorList>
            <consortium name="The Broad Institute Genomics Platform"/>
            <consortium name="The Broad Institute Genome Sequencing Center for Infectious Disease"/>
            <person name="Wu L."/>
            <person name="Ma J."/>
        </authorList>
    </citation>
    <scope>NUCLEOTIDE SEQUENCE [LARGE SCALE GENOMIC DNA]</scope>
    <source>
        <strain evidence="3">CGMCC 1.12237</strain>
    </source>
</reference>
<dbReference type="Pfam" id="PF01261">
    <property type="entry name" value="AP_endonuc_2"/>
    <property type="match status" value="1"/>
</dbReference>
<dbReference type="GO" id="GO:0016853">
    <property type="term" value="F:isomerase activity"/>
    <property type="evidence" value="ECO:0007669"/>
    <property type="project" value="UniProtKB-KW"/>
</dbReference>
<dbReference type="Gene3D" id="3.20.20.150">
    <property type="entry name" value="Divalent-metal-dependent TIM barrel enzymes"/>
    <property type="match status" value="1"/>
</dbReference>
<dbReference type="Proteomes" id="UP001596147">
    <property type="component" value="Unassembled WGS sequence"/>
</dbReference>
<gene>
    <name evidence="2" type="ORF">ACFPM4_16565</name>
</gene>
<protein>
    <submittedName>
        <fullName evidence="2">Sugar phosphate isomerase/epimerase family protein</fullName>
    </submittedName>
</protein>
<dbReference type="PANTHER" id="PTHR12110:SF21">
    <property type="entry name" value="XYLOSE ISOMERASE-LIKE TIM BARREL DOMAIN-CONTAINING PROTEIN"/>
    <property type="match status" value="1"/>
</dbReference>
<sequence>MSFKIGMRIPPKIGAQGMESVASWAKSVGLDVVDVPYYNEEVKEIFDRVGIEVGSIDGVGAVGMTKLLSEDEAKRREAVDALNKQISEVAKIGGKTMFICLAPDDISQPRSRSFEIWKETFPEVVAQAEKSDVYFALEGWPGPAPQYPSIGCTPEMLRAMFEAIPSKHFGVNYDPSHLVRLEIDHLRFLSEFGSRVNYCHGKDTEILTDDKYEMGILAATFGNKYDFSEGSWRYTIPGAGDVNWEKVAIRLEGIGYKGPISIELEDHRYWGTLEKEQQGILKAKQHLESIFK</sequence>
<feature type="domain" description="Xylose isomerase-like TIM barrel" evidence="1">
    <location>
        <begin position="13"/>
        <end position="284"/>
    </location>
</feature>
<dbReference type="InterPro" id="IPR036237">
    <property type="entry name" value="Xyl_isomerase-like_sf"/>
</dbReference>
<dbReference type="EMBL" id="JBHSMC010000025">
    <property type="protein sequence ID" value="MFC5466334.1"/>
    <property type="molecule type" value="Genomic_DNA"/>
</dbReference>
<dbReference type="SUPFAM" id="SSF51658">
    <property type="entry name" value="Xylose isomerase-like"/>
    <property type="match status" value="1"/>
</dbReference>
<name>A0ABW0LKB1_9BACI</name>
<keyword evidence="3" id="KW-1185">Reference proteome</keyword>
<evidence type="ECO:0000313" key="2">
    <source>
        <dbReference type="EMBL" id="MFC5466334.1"/>
    </source>
</evidence>
<keyword evidence="2" id="KW-0413">Isomerase</keyword>
<dbReference type="RefSeq" id="WP_382354217.1">
    <property type="nucleotide sequence ID" value="NZ_JBHSMC010000025.1"/>
</dbReference>